<dbReference type="SUPFAM" id="SSF56784">
    <property type="entry name" value="HAD-like"/>
    <property type="match status" value="1"/>
</dbReference>
<dbReference type="PANTHER" id="PTHR10000">
    <property type="entry name" value="PHOSPHOSERINE PHOSPHATASE"/>
    <property type="match status" value="1"/>
</dbReference>
<dbReference type="GO" id="GO:0016791">
    <property type="term" value="F:phosphatase activity"/>
    <property type="evidence" value="ECO:0007669"/>
    <property type="project" value="TreeGrafter"/>
</dbReference>
<dbReference type="Pfam" id="PF08282">
    <property type="entry name" value="Hydrolase_3"/>
    <property type="match status" value="1"/>
</dbReference>
<protein>
    <submittedName>
        <fullName evidence="1">HAD family phosphatase</fullName>
    </submittedName>
</protein>
<dbReference type="PROSITE" id="PS01228">
    <property type="entry name" value="COF_1"/>
    <property type="match status" value="1"/>
</dbReference>
<name>A0A844FVU1_9FIRM</name>
<dbReference type="Gene3D" id="3.40.50.1000">
    <property type="entry name" value="HAD superfamily/HAD-like"/>
    <property type="match status" value="1"/>
</dbReference>
<accession>A0A844FVU1</accession>
<keyword evidence="2" id="KW-1185">Reference proteome</keyword>
<proteinExistence type="predicted"/>
<reference evidence="1 2" key="1">
    <citation type="submission" date="2019-08" db="EMBL/GenBank/DDBJ databases">
        <title>In-depth cultivation of the pig gut microbiome towards novel bacterial diversity and tailored functional studies.</title>
        <authorList>
            <person name="Wylensek D."/>
            <person name="Hitch T.C.A."/>
            <person name="Clavel T."/>
        </authorList>
    </citation>
    <scope>NUCLEOTIDE SEQUENCE [LARGE SCALE GENOMIC DNA]</scope>
    <source>
        <strain evidence="1 2">CA-Schmier-601-WT-3</strain>
    </source>
</reference>
<comment type="caution">
    <text evidence="1">The sequence shown here is derived from an EMBL/GenBank/DDBJ whole genome shotgun (WGS) entry which is preliminary data.</text>
</comment>
<dbReference type="InterPro" id="IPR023214">
    <property type="entry name" value="HAD_sf"/>
</dbReference>
<dbReference type="InterPro" id="IPR036412">
    <property type="entry name" value="HAD-like_sf"/>
</dbReference>
<dbReference type="PANTHER" id="PTHR10000:SF8">
    <property type="entry name" value="HAD SUPERFAMILY HYDROLASE-LIKE, TYPE 3"/>
    <property type="match status" value="1"/>
</dbReference>
<dbReference type="EMBL" id="VUNM01000046">
    <property type="protein sequence ID" value="MST90231.1"/>
    <property type="molecule type" value="Genomic_DNA"/>
</dbReference>
<dbReference type="InterPro" id="IPR006379">
    <property type="entry name" value="HAD-SF_hydro_IIB"/>
</dbReference>
<dbReference type="AlphaFoldDB" id="A0A844FVU1"/>
<dbReference type="Gene3D" id="3.30.1240.10">
    <property type="match status" value="1"/>
</dbReference>
<sequence>MIKLFASDLDGTLLARTHQFDELVVASIEKIVASGYDFTIATGRDSHMTALHGLENKIYQICLNGALIKSPQGHILKQELIDEEVLKLILEEFGDLNLEFLTPTKTYTQQSIEAFTQKLRDRPMPQDTDVDVAKMFLENTSKHLVFNQSIEDILKQDICKINTFLEPGQSYHRFYQFLEQYDNVIVNEPCDDNMIEITKKGVNKGTALRWLGQYLCILDEEIAVYGDGGNDIAMLAMFTHSYAPSTALKEAKQAANTQLGPYYEYSVARHMLETIAKQR</sequence>
<dbReference type="Proteomes" id="UP000442619">
    <property type="component" value="Unassembled WGS sequence"/>
</dbReference>
<dbReference type="NCBIfam" id="TIGR01484">
    <property type="entry name" value="HAD-SF-IIB"/>
    <property type="match status" value="1"/>
</dbReference>
<evidence type="ECO:0000313" key="2">
    <source>
        <dbReference type="Proteomes" id="UP000442619"/>
    </source>
</evidence>
<organism evidence="1 2">
    <name type="scientific">Sharpea porci</name>
    <dbReference type="NCBI Taxonomy" id="2652286"/>
    <lineage>
        <taxon>Bacteria</taxon>
        <taxon>Bacillati</taxon>
        <taxon>Bacillota</taxon>
        <taxon>Erysipelotrichia</taxon>
        <taxon>Erysipelotrichales</taxon>
        <taxon>Coprobacillaceae</taxon>
        <taxon>Sharpea</taxon>
    </lineage>
</organism>
<dbReference type="GO" id="GO:0005829">
    <property type="term" value="C:cytosol"/>
    <property type="evidence" value="ECO:0007669"/>
    <property type="project" value="TreeGrafter"/>
</dbReference>
<evidence type="ECO:0000313" key="1">
    <source>
        <dbReference type="EMBL" id="MST90231.1"/>
    </source>
</evidence>
<dbReference type="GO" id="GO:0000287">
    <property type="term" value="F:magnesium ion binding"/>
    <property type="evidence" value="ECO:0007669"/>
    <property type="project" value="TreeGrafter"/>
</dbReference>
<gene>
    <name evidence="1" type="ORF">FYJ79_11765</name>
</gene>
<dbReference type="RefSeq" id="WP_154518764.1">
    <property type="nucleotide sequence ID" value="NZ_VUNM01000046.1"/>
</dbReference>